<feature type="compositionally biased region" description="Polar residues" evidence="1">
    <location>
        <begin position="307"/>
        <end position="331"/>
    </location>
</feature>
<evidence type="ECO:0000313" key="2">
    <source>
        <dbReference type="EMBL" id="KAJ4264875.1"/>
    </source>
</evidence>
<feature type="compositionally biased region" description="Polar residues" evidence="1">
    <location>
        <begin position="393"/>
        <end position="402"/>
    </location>
</feature>
<feature type="compositionally biased region" description="Basic residues" evidence="1">
    <location>
        <begin position="202"/>
        <end position="214"/>
    </location>
</feature>
<dbReference type="OrthoDB" id="3440029at2759"/>
<organism evidence="2 3">
    <name type="scientific">Fusarium torreyae</name>
    <dbReference type="NCBI Taxonomy" id="1237075"/>
    <lineage>
        <taxon>Eukaryota</taxon>
        <taxon>Fungi</taxon>
        <taxon>Dikarya</taxon>
        <taxon>Ascomycota</taxon>
        <taxon>Pezizomycotina</taxon>
        <taxon>Sordariomycetes</taxon>
        <taxon>Hypocreomycetidae</taxon>
        <taxon>Hypocreales</taxon>
        <taxon>Nectriaceae</taxon>
        <taxon>Fusarium</taxon>
    </lineage>
</organism>
<dbReference type="Proteomes" id="UP001152049">
    <property type="component" value="Unassembled WGS sequence"/>
</dbReference>
<sequence>MAGPFPVGAMPHHVPEVLHRHPQAPQPGAPMPQHNGAPAGFPAFIPINTQSYHHHHPPPPPPMHAVPMDLRQPDPIEISDLRDRDPQTYRALRLEKAPSTSSVDGKAREAESAWEQVIRTEKTMTQSMIKDRIEYLQKNTRSITKKKQEKNETIQLQLDKAQADLTSWDHDVRFYYKLVQLESEWRTADDRKHKDERSERSAKKHRGHSKRTKSPKMERVAVTAYFKRTPAVRQHDPIPIDADAKMRHMRQAQQPNMAYQPPVILPQGFSHPITAGPFRPAPSAADPRLNTQPKPILRQQAVHPVPQAQSPHQGTFSNAQQSGMAPEQQHNAMPHAKGAGAPTGAFETRNAPQKRIVVETDPNTRNNIKVYHVSDRSSSSSDGAWSDGESEGTRPSSINSDQGLPYRGRGRSPKRTHPDHLGNVIIQDPRHTRRDAECVSSERAPKDSRRPHVRFSSPDHRYREGSHSPRRETYSRRRPEESRRRAEPPRIIQQVRHVPAPANRREIFSERVSRDDQPLEHARKRDTHREHEGWRDKVRFKHPEETIRSHHEFKERGHDRREDREHVESESRWSDEEAREYMRQREEPNRPSLRPAWHQEGRQTHRGYMN</sequence>
<feature type="compositionally biased region" description="Basic and acidic residues" evidence="1">
    <location>
        <begin position="503"/>
        <end position="589"/>
    </location>
</feature>
<dbReference type="AlphaFoldDB" id="A0A9W8VIS9"/>
<gene>
    <name evidence="2" type="ORF">NW762_005118</name>
</gene>
<feature type="region of interest" description="Disordered" evidence="1">
    <location>
        <begin position="187"/>
        <end position="216"/>
    </location>
</feature>
<evidence type="ECO:0000313" key="3">
    <source>
        <dbReference type="Proteomes" id="UP001152049"/>
    </source>
</evidence>
<feature type="compositionally biased region" description="Basic and acidic residues" evidence="1">
    <location>
        <begin position="187"/>
        <end position="201"/>
    </location>
</feature>
<feature type="compositionally biased region" description="Basic residues" evidence="1">
    <location>
        <begin position="408"/>
        <end position="417"/>
    </location>
</feature>
<accession>A0A9W8VIS9</accession>
<keyword evidence="3" id="KW-1185">Reference proteome</keyword>
<feature type="compositionally biased region" description="Basic and acidic residues" evidence="1">
    <location>
        <begin position="457"/>
        <end position="488"/>
    </location>
</feature>
<name>A0A9W8VIS9_9HYPO</name>
<comment type="caution">
    <text evidence="2">The sequence shown here is derived from an EMBL/GenBank/DDBJ whole genome shotgun (WGS) entry which is preliminary data.</text>
</comment>
<protein>
    <submittedName>
        <fullName evidence="2">Uncharacterized protein</fullName>
    </submittedName>
</protein>
<evidence type="ECO:0000256" key="1">
    <source>
        <dbReference type="SAM" id="MobiDB-lite"/>
    </source>
</evidence>
<reference evidence="2" key="1">
    <citation type="submission" date="2022-09" db="EMBL/GenBank/DDBJ databases">
        <title>Fusarium specimens isolated from Avocado Roots.</title>
        <authorList>
            <person name="Stajich J."/>
            <person name="Roper C."/>
            <person name="Heimlech-Rivalta G."/>
        </authorList>
    </citation>
    <scope>NUCLEOTIDE SEQUENCE</scope>
    <source>
        <strain evidence="2">CF00136</strain>
    </source>
</reference>
<dbReference type="EMBL" id="JAOQAZ010000007">
    <property type="protein sequence ID" value="KAJ4264875.1"/>
    <property type="molecule type" value="Genomic_DNA"/>
</dbReference>
<feature type="compositionally biased region" description="Low complexity" evidence="1">
    <location>
        <begin position="376"/>
        <end position="387"/>
    </location>
</feature>
<proteinExistence type="predicted"/>
<feature type="compositionally biased region" description="Basic and acidic residues" evidence="1">
    <location>
        <begin position="428"/>
        <end position="437"/>
    </location>
</feature>
<feature type="region of interest" description="Disordered" evidence="1">
    <location>
        <begin position="304"/>
        <end position="610"/>
    </location>
</feature>